<dbReference type="Pfam" id="PF05368">
    <property type="entry name" value="NmrA"/>
    <property type="match status" value="2"/>
</dbReference>
<proteinExistence type="predicted"/>
<dbReference type="AlphaFoldDB" id="A0A944MEJ9"/>
<dbReference type="EMBL" id="JAHHGM010000031">
    <property type="protein sequence ID" value="MBT2991224.1"/>
    <property type="molecule type" value="Genomic_DNA"/>
</dbReference>
<organism evidence="2 3">
    <name type="scientific">Candidatus Thiodiazotropha taylori</name>
    <dbReference type="NCBI Taxonomy" id="2792791"/>
    <lineage>
        <taxon>Bacteria</taxon>
        <taxon>Pseudomonadati</taxon>
        <taxon>Pseudomonadota</taxon>
        <taxon>Gammaproteobacteria</taxon>
        <taxon>Chromatiales</taxon>
        <taxon>Sedimenticolaceae</taxon>
        <taxon>Candidatus Thiodiazotropha</taxon>
    </lineage>
</organism>
<dbReference type="InterPro" id="IPR008030">
    <property type="entry name" value="NmrA-like"/>
</dbReference>
<name>A0A944MEJ9_9GAMM</name>
<protein>
    <submittedName>
        <fullName evidence="2">NmrA family NAD(P)-binding protein</fullName>
    </submittedName>
</protein>
<evidence type="ECO:0000313" key="2">
    <source>
        <dbReference type="EMBL" id="MBT2991224.1"/>
    </source>
</evidence>
<comment type="caution">
    <text evidence="2">The sequence shown here is derived from an EMBL/GenBank/DDBJ whole genome shotgun (WGS) entry which is preliminary data.</text>
</comment>
<dbReference type="PANTHER" id="PTHR43162:SF1">
    <property type="entry name" value="PRESTALK A DIFFERENTIATION PROTEIN A"/>
    <property type="match status" value="1"/>
</dbReference>
<feature type="domain" description="NmrA-like" evidence="1">
    <location>
        <begin position="10"/>
        <end position="102"/>
    </location>
</feature>
<dbReference type="PANTHER" id="PTHR43162">
    <property type="match status" value="1"/>
</dbReference>
<gene>
    <name evidence="2" type="ORF">KME65_19865</name>
</gene>
<dbReference type="Gene3D" id="3.90.25.10">
    <property type="entry name" value="UDP-galactose 4-epimerase, domain 1"/>
    <property type="match status" value="1"/>
</dbReference>
<dbReference type="InterPro" id="IPR036291">
    <property type="entry name" value="NAD(P)-bd_dom_sf"/>
</dbReference>
<feature type="domain" description="NmrA-like" evidence="1">
    <location>
        <begin position="147"/>
        <end position="255"/>
    </location>
</feature>
<reference evidence="2 3" key="1">
    <citation type="submission" date="2021-05" db="EMBL/GenBank/DDBJ databases">
        <title>Genetic and Functional Diversity in Clade A Lucinid endosymbionts from the Bahamas.</title>
        <authorList>
            <person name="Giani N.M."/>
            <person name="Engel A.S."/>
            <person name="Campbell B.J."/>
        </authorList>
    </citation>
    <scope>NUCLEOTIDE SEQUENCE [LARGE SCALE GENOMIC DNA]</scope>
    <source>
        <strain evidence="2">LUC16012Gg_MoonRockCtena</strain>
    </source>
</reference>
<evidence type="ECO:0000313" key="3">
    <source>
        <dbReference type="Proteomes" id="UP000770889"/>
    </source>
</evidence>
<dbReference type="Gene3D" id="3.40.50.720">
    <property type="entry name" value="NAD(P)-binding Rossmann-like Domain"/>
    <property type="match status" value="1"/>
</dbReference>
<dbReference type="InterPro" id="IPR051604">
    <property type="entry name" value="Ergot_Alk_Oxidoreductase"/>
</dbReference>
<dbReference type="Proteomes" id="UP000770889">
    <property type="component" value="Unassembled WGS sequence"/>
</dbReference>
<sequence>MSVSNLHHEREKILVLGAAGKTGYATARELLNRGELVRAFVHGKSDRSNALLAAGAEIFVGDMSDYEDVSKSLTGITKAYFVAPWVLEQLHIAATFAAAAAKSELSLIVAITQWLAQPQHPSLATRHSFLSDRLFEMLPGIDVVTINTGWFADNFLQPGLLAMAAHLGIFPFPLGEGRTAPVSNEDMGRVAAEALVNPRPYVGKLVRPTGPELMSPKELADALGRAAGRKVRFNNISERLFLKAMCFMGMSVHMQAQVRRYVEEYRRGSFEMGAPNNVVLDMTGKAAEDFESIARRYIKHHASITAPNLGNRLKAIGSFIRLALTSQIDLDKFEKYRDYPLPANPTYSIESTAWIQSHDKQHQGVRPSDNLMHSSA</sequence>
<accession>A0A944MEJ9</accession>
<evidence type="ECO:0000259" key="1">
    <source>
        <dbReference type="Pfam" id="PF05368"/>
    </source>
</evidence>
<dbReference type="SUPFAM" id="SSF51735">
    <property type="entry name" value="NAD(P)-binding Rossmann-fold domains"/>
    <property type="match status" value="1"/>
</dbReference>